<dbReference type="PANTHER" id="PTHR47219:SF20">
    <property type="entry name" value="TBC1 DOMAIN FAMILY MEMBER 2B"/>
    <property type="match status" value="1"/>
</dbReference>
<feature type="domain" description="Rab-GAP TBC" evidence="2">
    <location>
        <begin position="139"/>
        <end position="330"/>
    </location>
</feature>
<reference evidence="3 4" key="1">
    <citation type="journal article" date="2018" name="Microb. Genom.">
        <title>Expanding an expanded genome: long-read sequencing of Trypanosoma cruzi.</title>
        <authorList>
            <person name="Berna L."/>
            <person name="Rodriguez M."/>
            <person name="Chiribao M.L."/>
            <person name="Parodi-Talice A."/>
            <person name="Pita S."/>
            <person name="Rijo G."/>
            <person name="Alvarez-Valin F."/>
            <person name="Robello C."/>
        </authorList>
    </citation>
    <scope>NUCLEOTIDE SEQUENCE [LARGE SCALE GENOMIC DNA]</scope>
    <source>
        <strain evidence="3 4">Dm28c</strain>
    </source>
</reference>
<dbReference type="InterPro" id="IPR050302">
    <property type="entry name" value="Rab_GAP_TBC_domain"/>
</dbReference>
<proteinExistence type="predicted"/>
<evidence type="ECO:0000313" key="3">
    <source>
        <dbReference type="EMBL" id="PWU99143.1"/>
    </source>
</evidence>
<dbReference type="VEuPathDB" id="TriTrypDB:TcCL_NonESM06904"/>
<dbReference type="Gene3D" id="1.10.8.270">
    <property type="entry name" value="putative rabgap domain of human tbc1 domain family member 14 like domains"/>
    <property type="match status" value="1"/>
</dbReference>
<dbReference type="OrthoDB" id="244942at2759"/>
<protein>
    <submittedName>
        <fullName evidence="3">Putative GTPase activator protein</fullName>
    </submittedName>
</protein>
<comment type="caution">
    <text evidence="3">The sequence shown here is derived from an EMBL/GenBank/DDBJ whole genome shotgun (WGS) entry which is preliminary data.</text>
</comment>
<evidence type="ECO:0000256" key="1">
    <source>
        <dbReference type="SAM" id="MobiDB-lite"/>
    </source>
</evidence>
<dbReference type="AlphaFoldDB" id="A0A2V2VXP8"/>
<feature type="region of interest" description="Disordered" evidence="1">
    <location>
        <begin position="1"/>
        <end position="30"/>
    </location>
</feature>
<dbReference type="VEuPathDB" id="TriTrypDB:C4B63_10g307"/>
<dbReference type="VEuPathDB" id="TriTrypDB:ECC02_001732"/>
<dbReference type="PROSITE" id="PS50086">
    <property type="entry name" value="TBC_RABGAP"/>
    <property type="match status" value="1"/>
</dbReference>
<dbReference type="SMART" id="SM00164">
    <property type="entry name" value="TBC"/>
    <property type="match status" value="1"/>
</dbReference>
<organism evidence="3 4">
    <name type="scientific">Trypanosoma cruzi</name>
    <dbReference type="NCBI Taxonomy" id="5693"/>
    <lineage>
        <taxon>Eukaryota</taxon>
        <taxon>Discoba</taxon>
        <taxon>Euglenozoa</taxon>
        <taxon>Kinetoplastea</taxon>
        <taxon>Metakinetoplastina</taxon>
        <taxon>Trypanosomatida</taxon>
        <taxon>Trypanosomatidae</taxon>
        <taxon>Trypanosoma</taxon>
        <taxon>Schizotrypanum</taxon>
    </lineage>
</organism>
<dbReference type="Pfam" id="PF00566">
    <property type="entry name" value="RabGAP-TBC"/>
    <property type="match status" value="1"/>
</dbReference>
<dbReference type="GO" id="GO:0005096">
    <property type="term" value="F:GTPase activator activity"/>
    <property type="evidence" value="ECO:0007669"/>
    <property type="project" value="TreeGrafter"/>
</dbReference>
<evidence type="ECO:0000259" key="2">
    <source>
        <dbReference type="PROSITE" id="PS50086"/>
    </source>
</evidence>
<dbReference type="VEuPathDB" id="TriTrypDB:C3747_247g23"/>
<dbReference type="GO" id="GO:0031267">
    <property type="term" value="F:small GTPase binding"/>
    <property type="evidence" value="ECO:0007669"/>
    <property type="project" value="TreeGrafter"/>
</dbReference>
<dbReference type="EMBL" id="PRFA01000010">
    <property type="protein sequence ID" value="PWU99143.1"/>
    <property type="molecule type" value="Genomic_DNA"/>
</dbReference>
<dbReference type="VEuPathDB" id="TriTrypDB:TCDM_07772"/>
<dbReference type="VEuPathDB" id="TriTrypDB:TCSYLVIO_004320"/>
<dbReference type="VEuPathDB" id="TriTrypDB:TcBrA4_0129040"/>
<dbReference type="InterPro" id="IPR035969">
    <property type="entry name" value="Rab-GAP_TBC_sf"/>
</dbReference>
<dbReference type="VEuPathDB" id="TriTrypDB:TcCLB.509669.110"/>
<dbReference type="FunFam" id="1.10.8.270:FF:000026">
    <property type="entry name" value="TBC (Tre-2/Bub2/Cdc16) domain family"/>
    <property type="match status" value="1"/>
</dbReference>
<feature type="region of interest" description="Disordered" evidence="1">
    <location>
        <begin position="505"/>
        <end position="524"/>
    </location>
</feature>
<dbReference type="Proteomes" id="UP000246121">
    <property type="component" value="Unassembled WGS sequence"/>
</dbReference>
<dbReference type="SUPFAM" id="SSF47923">
    <property type="entry name" value="Ypt/Rab-GAP domain of gyp1p"/>
    <property type="match status" value="2"/>
</dbReference>
<evidence type="ECO:0000313" key="4">
    <source>
        <dbReference type="Proteomes" id="UP000246121"/>
    </source>
</evidence>
<dbReference type="VEuPathDB" id="TriTrypDB:TcG_06295"/>
<dbReference type="InterPro" id="IPR000195">
    <property type="entry name" value="Rab-GAP-TBC_dom"/>
</dbReference>
<dbReference type="VEuPathDB" id="TriTrypDB:BCY84_15146"/>
<dbReference type="VEuPathDB" id="TriTrypDB:TcCLB.506175.60"/>
<accession>A0A2V2VXP8</accession>
<dbReference type="PANTHER" id="PTHR47219">
    <property type="entry name" value="RAB GTPASE-ACTIVATING PROTEIN 1-LIKE"/>
    <property type="match status" value="1"/>
</dbReference>
<name>A0A2V2VXP8_TRYCR</name>
<dbReference type="VEuPathDB" id="TriTrypDB:Tc_MARK_3117"/>
<gene>
    <name evidence="3" type="ORF">C4B63_10g307</name>
</gene>
<sequence length="562" mass="64340">MKNRVRTGALASFWPEETTPSDCSSGGCGDGGERAALEEMPERGVGAHAPDPMDTSIKWTEMTPEVFSPVDWASEERLGFPPSSNLEVRAAEMDAEPLLRLAAQRCEKHWQSYSRGLPLLTTANAKVEEFMRRAMWHHGIPQHLRGVLWLTISGVASKMDENQGFYRALLKRHGYMRGEYAEAIEKDLHRTFPEHRYFADGGLGIRKARNVLHALCWRNPLLNYCQSFNYLVAFILLVVDDEESTFWLMCHLLENLLPNDLYSESLIGTKVDQLVLQALLQERLPRLAQHFSEVHFEVETLVSAWVMALFINVVPVQTLLRVWDCLLAGWSHSSEHSCVPLEVVLAVLKLRQNELLRCNDAGDILMCLDHATKRLFDAEKLVRLIREMRLSPSNVRQMRRSARPTVAEEQYRREKRRQELLERNHLGYEKKNGGILQMRRSEEKEKDDVVVAVEDPQPISEAGVSGQHREFVPAPPVESRQKEYRERFAGTVFVEVNAWHQIQKGKSRLGNARGEADEDSERPVLSECAVGTRRWRRREESVGLEMESICTANRDQGEAEHQ</sequence>
<dbReference type="Gene3D" id="1.10.472.80">
    <property type="entry name" value="Ypt/Rab-GAP domain of gyp1p, domain 3"/>
    <property type="match status" value="1"/>
</dbReference>